<name>B9L513_THERP</name>
<dbReference type="InterPro" id="IPR008007">
    <property type="entry name" value="Peptidase_M42"/>
</dbReference>
<dbReference type="HOGENOM" id="CLU_047249_1_0_0"/>
<evidence type="ECO:0000256" key="2">
    <source>
        <dbReference type="ARBA" id="ARBA00022438"/>
    </source>
</evidence>
<protein>
    <submittedName>
        <fullName evidence="9">Endoglucanase M (EGM) (Endo-1,4-beta-glucanase)(Cellulase M)</fullName>
        <ecNumber evidence="9">3.2.1.4</ecNumber>
    </submittedName>
</protein>
<evidence type="ECO:0000313" key="9">
    <source>
        <dbReference type="EMBL" id="ACM06902.1"/>
    </source>
</evidence>
<dbReference type="PANTHER" id="PTHR32481">
    <property type="entry name" value="AMINOPEPTIDASE"/>
    <property type="match status" value="1"/>
</dbReference>
<accession>B9L513</accession>
<dbReference type="SUPFAM" id="SSF53187">
    <property type="entry name" value="Zn-dependent exopeptidases"/>
    <property type="match status" value="1"/>
</dbReference>
<keyword evidence="9" id="KW-0326">Glycosidase</keyword>
<dbReference type="OrthoDB" id="9772053at2"/>
<dbReference type="GO" id="GO:0046872">
    <property type="term" value="F:metal ion binding"/>
    <property type="evidence" value="ECO:0007669"/>
    <property type="project" value="UniProtKB-UniRule"/>
</dbReference>
<proteinExistence type="inferred from homology"/>
<feature type="binding site" evidence="8">
    <location>
        <position position="207"/>
    </location>
    <ligand>
        <name>Zn(2+)</name>
        <dbReference type="ChEBI" id="CHEBI:29105"/>
        <label>2</label>
    </ligand>
</feature>
<dbReference type="EMBL" id="CP001276">
    <property type="protein sequence ID" value="ACM06902.1"/>
    <property type="molecule type" value="Genomic_DNA"/>
</dbReference>
<keyword evidence="5 9" id="KW-0378">Hydrolase</keyword>
<keyword evidence="9" id="KW-0614">Plasmid</keyword>
<keyword evidence="2" id="KW-0031">Aminopeptidase</keyword>
<sequence>MDLDWELLRRLCEAPGIPGHEERIAGVVRAALQPLVDEFHVDAMGNLIGRRRGRSDRRVMLAAHMDEIGFLVRHIDEQGFLRLQSVGGFDARVLVAQRVHVWPRTGDPLLGALQLATKPIHLLAQEERKAPTMEDLYVDLGLPADEVRARVEIGDMVTLGRDFARLGPTVLSKALDDRVGLFVMLESLRHLEHHEADIVAVATVQEEVGLRGAQTAAFGLEPHVGIALDVTIAGDVPGIDPKDRVTSLGAGVALKVFDTSHLPSRPLLQHLREIAEREGIRYQLEVLPRGGTDAGALQRARAGIPVVTLSIPTRHVHTVNEMAHIEDIAAAVQLLTRYLAEAHERSYHPYAW</sequence>
<keyword evidence="4 8" id="KW-0479">Metal-binding</keyword>
<dbReference type="AlphaFoldDB" id="B9L513"/>
<dbReference type="Pfam" id="PF05343">
    <property type="entry name" value="Peptidase_M42"/>
    <property type="match status" value="1"/>
</dbReference>
<keyword evidence="3" id="KW-0645">Protease</keyword>
<evidence type="ECO:0000256" key="5">
    <source>
        <dbReference type="ARBA" id="ARBA00022801"/>
    </source>
</evidence>
<dbReference type="eggNOG" id="COG1363">
    <property type="taxonomic scope" value="Bacteria"/>
</dbReference>
<dbReference type="Gene3D" id="2.40.30.40">
    <property type="entry name" value="Peptidase M42, domain 2"/>
    <property type="match status" value="1"/>
</dbReference>
<dbReference type="CDD" id="cd05656">
    <property type="entry name" value="M42_Frv"/>
    <property type="match status" value="1"/>
</dbReference>
<gene>
    <name evidence="9" type="ordered locus">trd_A0877</name>
</gene>
<dbReference type="EC" id="3.2.1.4" evidence="9"/>
<evidence type="ECO:0000313" key="10">
    <source>
        <dbReference type="Proteomes" id="UP000000447"/>
    </source>
</evidence>
<feature type="binding site" evidence="8">
    <location>
        <position position="229"/>
    </location>
    <ligand>
        <name>Zn(2+)</name>
        <dbReference type="ChEBI" id="CHEBI:29105"/>
        <label>1</label>
    </ligand>
</feature>
<keyword evidence="10" id="KW-1185">Reference proteome</keyword>
<comment type="cofactor">
    <cofactor evidence="8">
        <name>a divalent metal cation</name>
        <dbReference type="ChEBI" id="CHEBI:60240"/>
    </cofactor>
    <text evidence="8">Binds 2 divalent metal cations per subunit.</text>
</comment>
<feature type="binding site" evidence="8">
    <location>
        <position position="64"/>
    </location>
    <ligand>
        <name>Zn(2+)</name>
        <dbReference type="ChEBI" id="CHEBI:29105"/>
        <label>1</label>
    </ligand>
</feature>
<evidence type="ECO:0000256" key="1">
    <source>
        <dbReference type="ARBA" id="ARBA00006272"/>
    </source>
</evidence>
<dbReference type="GO" id="GO:0006508">
    <property type="term" value="P:proteolysis"/>
    <property type="evidence" value="ECO:0007669"/>
    <property type="project" value="UniProtKB-KW"/>
</dbReference>
<dbReference type="InterPro" id="IPR023367">
    <property type="entry name" value="Peptidase_M42_dom2"/>
</dbReference>
<dbReference type="Proteomes" id="UP000000447">
    <property type="component" value="Plasmid unnamed"/>
</dbReference>
<feature type="binding site" evidence="8">
    <location>
        <position position="317"/>
    </location>
    <ligand>
        <name>Zn(2+)</name>
        <dbReference type="ChEBI" id="CHEBI:29105"/>
        <label>2</label>
    </ligand>
</feature>
<evidence type="ECO:0000256" key="4">
    <source>
        <dbReference type="ARBA" id="ARBA00022723"/>
    </source>
</evidence>
<geneLocation type="plasmid" evidence="10">
    <name>Tros</name>
</geneLocation>
<dbReference type="PANTHER" id="PTHR32481:SF7">
    <property type="entry name" value="AMINOPEPTIDASE YHFE-RELATED"/>
    <property type="match status" value="1"/>
</dbReference>
<dbReference type="RefSeq" id="WP_012642889.1">
    <property type="nucleotide sequence ID" value="NC_011961.1"/>
</dbReference>
<comment type="similarity">
    <text evidence="1 6">Belongs to the peptidase M42 family.</text>
</comment>
<reference evidence="9 10" key="1">
    <citation type="journal article" date="2009" name="PLoS ONE">
        <title>Complete genome sequence of the aerobic CO-oxidizing thermophile Thermomicrobium roseum.</title>
        <authorList>
            <person name="Wu D."/>
            <person name="Raymond J."/>
            <person name="Wu M."/>
            <person name="Chatterji S."/>
            <person name="Ren Q."/>
            <person name="Graham J.E."/>
            <person name="Bryant D.A."/>
            <person name="Robb F."/>
            <person name="Colman A."/>
            <person name="Tallon L.J."/>
            <person name="Badger J.H."/>
            <person name="Madupu R."/>
            <person name="Ward N.L."/>
            <person name="Eisen J.A."/>
        </authorList>
    </citation>
    <scope>NUCLEOTIDE SEQUENCE [LARGE SCALE GENOMIC DNA]</scope>
    <source>
        <strain evidence="10">ATCC 27502 / DSM 5159 / P-2</strain>
        <plasmid evidence="9">unnamed</plasmid>
    </source>
</reference>
<dbReference type="GO" id="GO:0004177">
    <property type="term" value="F:aminopeptidase activity"/>
    <property type="evidence" value="ECO:0007669"/>
    <property type="project" value="UniProtKB-UniRule"/>
</dbReference>
<evidence type="ECO:0000256" key="8">
    <source>
        <dbReference type="PIRSR" id="PIRSR001123-2"/>
    </source>
</evidence>
<dbReference type="KEGG" id="tro:trd_A0877"/>
<evidence type="ECO:0000256" key="7">
    <source>
        <dbReference type="PIRSR" id="PIRSR001123-1"/>
    </source>
</evidence>
<dbReference type="PIRSF" id="PIRSF001123">
    <property type="entry name" value="PepA_GA"/>
    <property type="match status" value="1"/>
</dbReference>
<dbReference type="Gene3D" id="3.40.630.10">
    <property type="entry name" value="Zn peptidases"/>
    <property type="match status" value="1"/>
</dbReference>
<feature type="binding site" evidence="8">
    <location>
        <position position="176"/>
    </location>
    <ligand>
        <name>Zn(2+)</name>
        <dbReference type="ChEBI" id="CHEBI:29105"/>
        <label>1</label>
    </ligand>
</feature>
<evidence type="ECO:0000256" key="6">
    <source>
        <dbReference type="PIRNR" id="PIRNR001123"/>
    </source>
</evidence>
<dbReference type="SUPFAM" id="SSF101821">
    <property type="entry name" value="Aminopeptidase/glucanase lid domain"/>
    <property type="match status" value="1"/>
</dbReference>
<dbReference type="InterPro" id="IPR051464">
    <property type="entry name" value="Peptidase_M42_aminopept"/>
</dbReference>
<feature type="binding site" evidence="8">
    <location>
        <position position="176"/>
    </location>
    <ligand>
        <name>Zn(2+)</name>
        <dbReference type="ChEBI" id="CHEBI:29105"/>
        <label>2</label>
    </ligand>
</feature>
<feature type="active site" description="Proton acceptor" evidence="7">
    <location>
        <position position="206"/>
    </location>
</feature>
<organism evidence="9 10">
    <name type="scientific">Thermomicrobium roseum (strain ATCC 27502 / DSM 5159 / P-2)</name>
    <dbReference type="NCBI Taxonomy" id="309801"/>
    <lineage>
        <taxon>Bacteria</taxon>
        <taxon>Pseudomonadati</taxon>
        <taxon>Thermomicrobiota</taxon>
        <taxon>Thermomicrobia</taxon>
        <taxon>Thermomicrobiales</taxon>
        <taxon>Thermomicrobiaceae</taxon>
        <taxon>Thermomicrobium</taxon>
    </lineage>
</organism>
<dbReference type="GO" id="GO:0008810">
    <property type="term" value="F:cellulase activity"/>
    <property type="evidence" value="ECO:0007669"/>
    <property type="project" value="UniProtKB-EC"/>
</dbReference>
<evidence type="ECO:0000256" key="3">
    <source>
        <dbReference type="ARBA" id="ARBA00022670"/>
    </source>
</evidence>